<evidence type="ECO:0000256" key="3">
    <source>
        <dbReference type="ARBA" id="ARBA00023125"/>
    </source>
</evidence>
<reference evidence="6" key="1">
    <citation type="submission" date="2018-05" db="EMBL/GenBank/DDBJ databases">
        <authorList>
            <person name="Lanie J.A."/>
            <person name="Ng W.-L."/>
            <person name="Kazmierczak K.M."/>
            <person name="Andrzejewski T.M."/>
            <person name="Davidsen T.M."/>
            <person name="Wayne K.J."/>
            <person name="Tettelin H."/>
            <person name="Glass J.I."/>
            <person name="Rusch D."/>
            <person name="Podicherti R."/>
            <person name="Tsui H.-C.T."/>
            <person name="Winkler M.E."/>
        </authorList>
    </citation>
    <scope>NUCLEOTIDE SEQUENCE</scope>
</reference>
<evidence type="ECO:0000313" key="6">
    <source>
        <dbReference type="EMBL" id="SVD26492.1"/>
    </source>
</evidence>
<dbReference type="CDD" id="cd00090">
    <property type="entry name" value="HTH_ARSR"/>
    <property type="match status" value="1"/>
</dbReference>
<dbReference type="Gene3D" id="3.40.190.10">
    <property type="entry name" value="Periplasmic binding protein-like II"/>
    <property type="match status" value="2"/>
</dbReference>
<name>A0A382TXQ5_9ZZZZ</name>
<evidence type="ECO:0000256" key="2">
    <source>
        <dbReference type="ARBA" id="ARBA00023015"/>
    </source>
</evidence>
<organism evidence="6">
    <name type="scientific">marine metagenome</name>
    <dbReference type="NCBI Taxonomy" id="408172"/>
    <lineage>
        <taxon>unclassified sequences</taxon>
        <taxon>metagenomes</taxon>
        <taxon>ecological metagenomes</taxon>
    </lineage>
</organism>
<feature type="non-terminal residue" evidence="6">
    <location>
        <position position="232"/>
    </location>
</feature>
<comment type="similarity">
    <text evidence="1">Belongs to the LysR transcriptional regulatory family.</text>
</comment>
<keyword evidence="3" id="KW-0238">DNA-binding</keyword>
<dbReference type="InterPro" id="IPR050389">
    <property type="entry name" value="LysR-type_TF"/>
</dbReference>
<dbReference type="InterPro" id="IPR005119">
    <property type="entry name" value="LysR_subst-bd"/>
</dbReference>
<feature type="non-terminal residue" evidence="6">
    <location>
        <position position="1"/>
    </location>
</feature>
<dbReference type="SUPFAM" id="SSF46785">
    <property type="entry name" value="Winged helix' DNA-binding domain"/>
    <property type="match status" value="1"/>
</dbReference>
<accession>A0A382TXQ5</accession>
<dbReference type="PANTHER" id="PTHR30118">
    <property type="entry name" value="HTH-TYPE TRANSCRIPTIONAL REGULATOR LEUO-RELATED"/>
    <property type="match status" value="1"/>
</dbReference>
<dbReference type="Pfam" id="PF03466">
    <property type="entry name" value="LysR_substrate"/>
    <property type="match status" value="1"/>
</dbReference>
<dbReference type="Pfam" id="PF00126">
    <property type="entry name" value="HTH_1"/>
    <property type="match status" value="1"/>
</dbReference>
<dbReference type="InterPro" id="IPR000847">
    <property type="entry name" value="LysR_HTH_N"/>
</dbReference>
<dbReference type="GO" id="GO:0003700">
    <property type="term" value="F:DNA-binding transcription factor activity"/>
    <property type="evidence" value="ECO:0007669"/>
    <property type="project" value="InterPro"/>
</dbReference>
<gene>
    <name evidence="6" type="ORF">METZ01_LOCUS379346</name>
</gene>
<dbReference type="InterPro" id="IPR036388">
    <property type="entry name" value="WH-like_DNA-bd_sf"/>
</dbReference>
<dbReference type="PANTHER" id="PTHR30118:SF15">
    <property type="entry name" value="TRANSCRIPTIONAL REGULATORY PROTEIN"/>
    <property type="match status" value="1"/>
</dbReference>
<dbReference type="AlphaFoldDB" id="A0A382TXQ5"/>
<proteinExistence type="inferred from homology"/>
<dbReference type="PRINTS" id="PR00039">
    <property type="entry name" value="HTHLYSR"/>
</dbReference>
<evidence type="ECO:0000256" key="1">
    <source>
        <dbReference type="ARBA" id="ARBA00009437"/>
    </source>
</evidence>
<feature type="domain" description="HTH lysR-type" evidence="5">
    <location>
        <begin position="7"/>
        <end position="64"/>
    </location>
</feature>
<dbReference type="GO" id="GO:0003677">
    <property type="term" value="F:DNA binding"/>
    <property type="evidence" value="ECO:0007669"/>
    <property type="project" value="UniProtKB-KW"/>
</dbReference>
<dbReference type="InterPro" id="IPR036390">
    <property type="entry name" value="WH_DNA-bd_sf"/>
</dbReference>
<sequence length="232" mass="25239">VKSSKSIEIKQLKILLALIKEKNLSKVAEQLGMSQQAVSEHLKKLRAAFNDRLFIRSGSGVQPTAFTVALQPKLIAAIEAVDGLLKPDTFLPASTKATFTLSCTDFEQVSLLPKVLSVIRKEAPFLKIAVKKLELDSLAADLKNGDVDVALTNPAFAPSHYPCETLYNEQYTCVASSKNNSVSSSMSIESIANIPQVVVSPSRGDFSGAIQHWFESQGHPRNVMMTFPTFSA</sequence>
<keyword evidence="2" id="KW-0805">Transcription regulation</keyword>
<dbReference type="PROSITE" id="PS50931">
    <property type="entry name" value="HTH_LYSR"/>
    <property type="match status" value="1"/>
</dbReference>
<evidence type="ECO:0000256" key="4">
    <source>
        <dbReference type="ARBA" id="ARBA00023163"/>
    </source>
</evidence>
<evidence type="ECO:0000259" key="5">
    <source>
        <dbReference type="PROSITE" id="PS50931"/>
    </source>
</evidence>
<dbReference type="Gene3D" id="1.10.10.10">
    <property type="entry name" value="Winged helix-like DNA-binding domain superfamily/Winged helix DNA-binding domain"/>
    <property type="match status" value="1"/>
</dbReference>
<protein>
    <recommendedName>
        <fullName evidence="5">HTH lysR-type domain-containing protein</fullName>
    </recommendedName>
</protein>
<dbReference type="InterPro" id="IPR011991">
    <property type="entry name" value="ArsR-like_HTH"/>
</dbReference>
<dbReference type="EMBL" id="UINC01139748">
    <property type="protein sequence ID" value="SVD26492.1"/>
    <property type="molecule type" value="Genomic_DNA"/>
</dbReference>
<keyword evidence="4" id="KW-0804">Transcription</keyword>
<dbReference type="SUPFAM" id="SSF53850">
    <property type="entry name" value="Periplasmic binding protein-like II"/>
    <property type="match status" value="1"/>
</dbReference>